<feature type="transmembrane region" description="Helical" evidence="5">
    <location>
        <begin position="256"/>
        <end position="278"/>
    </location>
</feature>
<keyword evidence="7" id="KW-1185">Reference proteome</keyword>
<evidence type="ECO:0000256" key="3">
    <source>
        <dbReference type="ARBA" id="ARBA00022989"/>
    </source>
</evidence>
<sequence>MIDQVQLDFDPSSLFLLNVVLGLVMFGIALELTIDDFKRVIAEPRAVIVGLVGQLLLLPAMTFLLILALEPHPSIALGMILVAACPGGNMSNFFTHLSRGNSGLSISMTSVVTLTAVIATPFNVAFWGSKIPSTAALLTEVHVDPIKMVTIIAMLLALPIALGMSVRQKWPEGAKRWAKRFKSFSLVAFAAFVVIALGKNFDPFLEHIDKVFFLVLLHNGIALVLGYVLASISGLEERDRRAITIEVGIQNSGLGLVLIFNFFAGLGGMAVIAAWWGVWHLVAGLILGGYWARIEPVEAQQPQQQTANG</sequence>
<evidence type="ECO:0000256" key="2">
    <source>
        <dbReference type="ARBA" id="ARBA00022692"/>
    </source>
</evidence>
<dbReference type="Gene3D" id="1.20.1530.20">
    <property type="match status" value="1"/>
</dbReference>
<feature type="transmembrane region" description="Helical" evidence="5">
    <location>
        <begin position="46"/>
        <end position="69"/>
    </location>
</feature>
<dbReference type="Proteomes" id="UP000315995">
    <property type="component" value="Chromosome"/>
</dbReference>
<accession>A0A5B8YFK0</accession>
<accession>A0A4Y6Q1H9</accession>
<dbReference type="InterPro" id="IPR038770">
    <property type="entry name" value="Na+/solute_symporter_sf"/>
</dbReference>
<feature type="transmembrane region" description="Helical" evidence="5">
    <location>
        <begin position="213"/>
        <end position="235"/>
    </location>
</feature>
<dbReference type="AlphaFoldDB" id="A0A4Y6Q1H9"/>
<feature type="transmembrane region" description="Helical" evidence="5">
    <location>
        <begin position="146"/>
        <end position="164"/>
    </location>
</feature>
<dbReference type="PANTHER" id="PTHR10361:SF28">
    <property type="entry name" value="P3 PROTEIN-RELATED"/>
    <property type="match status" value="1"/>
</dbReference>
<feature type="transmembrane region" description="Helical" evidence="5">
    <location>
        <begin position="184"/>
        <end position="201"/>
    </location>
</feature>
<evidence type="ECO:0000313" key="7">
    <source>
        <dbReference type="Proteomes" id="UP000315995"/>
    </source>
</evidence>
<feature type="transmembrane region" description="Helical" evidence="5">
    <location>
        <begin position="75"/>
        <end position="94"/>
    </location>
</feature>
<dbReference type="Pfam" id="PF01758">
    <property type="entry name" value="SBF"/>
    <property type="match status" value="1"/>
</dbReference>
<protein>
    <submittedName>
        <fullName evidence="6">Bile acid:sodium symporter family protein</fullName>
    </submittedName>
</protein>
<evidence type="ECO:0000313" key="6">
    <source>
        <dbReference type="EMBL" id="QDG53845.1"/>
    </source>
</evidence>
<proteinExistence type="predicted"/>
<keyword evidence="2 5" id="KW-0812">Transmembrane</keyword>
<reference evidence="6 7" key="1">
    <citation type="submission" date="2019-06" db="EMBL/GenBank/DDBJ databases">
        <title>Persicimonas caeni gen. nov., sp. nov., a predatory bacterium isolated from solar saltern.</title>
        <authorList>
            <person name="Wang S."/>
        </authorList>
    </citation>
    <scope>NUCLEOTIDE SEQUENCE [LARGE SCALE GENOMIC DNA]</scope>
    <source>
        <strain evidence="6 7">YN101</strain>
    </source>
</reference>
<keyword evidence="3 5" id="KW-1133">Transmembrane helix</keyword>
<dbReference type="GO" id="GO:0016020">
    <property type="term" value="C:membrane"/>
    <property type="evidence" value="ECO:0007669"/>
    <property type="project" value="UniProtKB-SubCell"/>
</dbReference>
<feature type="transmembrane region" description="Helical" evidence="5">
    <location>
        <begin position="15"/>
        <end position="34"/>
    </location>
</feature>
<gene>
    <name evidence="6" type="ORF">FIV42_24810</name>
</gene>
<organism evidence="6 7">
    <name type="scientific">Persicimonas caeni</name>
    <dbReference type="NCBI Taxonomy" id="2292766"/>
    <lineage>
        <taxon>Bacteria</taxon>
        <taxon>Deltaproteobacteria</taxon>
        <taxon>Bradymonadales</taxon>
        <taxon>Bradymonadaceae</taxon>
        <taxon>Persicimonas</taxon>
    </lineage>
</organism>
<dbReference type="EMBL" id="CP041186">
    <property type="protein sequence ID" value="QDG53845.1"/>
    <property type="molecule type" value="Genomic_DNA"/>
</dbReference>
<feature type="transmembrane region" description="Helical" evidence="5">
    <location>
        <begin position="106"/>
        <end position="126"/>
    </location>
</feature>
<dbReference type="RefSeq" id="WP_141200299.1">
    <property type="nucleotide sequence ID" value="NZ_CP041186.1"/>
</dbReference>
<keyword evidence="4 5" id="KW-0472">Membrane</keyword>
<dbReference type="PANTHER" id="PTHR10361">
    <property type="entry name" value="SODIUM-BILE ACID COTRANSPORTER"/>
    <property type="match status" value="1"/>
</dbReference>
<evidence type="ECO:0000256" key="4">
    <source>
        <dbReference type="ARBA" id="ARBA00023136"/>
    </source>
</evidence>
<evidence type="ECO:0000256" key="5">
    <source>
        <dbReference type="SAM" id="Phobius"/>
    </source>
</evidence>
<dbReference type="OrthoDB" id="9806785at2"/>
<dbReference type="InterPro" id="IPR004710">
    <property type="entry name" value="Bilac:Na_transpt"/>
</dbReference>
<name>A0A4Y6Q1H9_PERCE</name>
<evidence type="ECO:0000256" key="1">
    <source>
        <dbReference type="ARBA" id="ARBA00004141"/>
    </source>
</evidence>
<dbReference type="InterPro" id="IPR002657">
    <property type="entry name" value="BilAc:Na_symport/Acr3"/>
</dbReference>
<comment type="subcellular location">
    <subcellularLocation>
        <location evidence="1">Membrane</location>
        <topology evidence="1">Multi-pass membrane protein</topology>
    </subcellularLocation>
</comment>